<dbReference type="InterPro" id="IPR036412">
    <property type="entry name" value="HAD-like_sf"/>
</dbReference>
<gene>
    <name evidence="2" type="ORF">NP493_531g03000</name>
</gene>
<dbReference type="SUPFAM" id="SSF56784">
    <property type="entry name" value="HAD-like"/>
    <property type="match status" value="1"/>
</dbReference>
<dbReference type="InterPro" id="IPR052898">
    <property type="entry name" value="ACAD10-like"/>
</dbReference>
<dbReference type="PRINTS" id="PR00413">
    <property type="entry name" value="HADHALOGNASE"/>
</dbReference>
<dbReference type="InterPro" id="IPR041492">
    <property type="entry name" value="HAD_2"/>
</dbReference>
<dbReference type="Gene3D" id="3.90.1200.10">
    <property type="match status" value="1"/>
</dbReference>
<dbReference type="EMBL" id="JAODUO010000533">
    <property type="protein sequence ID" value="KAK2178677.1"/>
    <property type="molecule type" value="Genomic_DNA"/>
</dbReference>
<name>A0AAD9KW51_RIDPI</name>
<dbReference type="InterPro" id="IPR011009">
    <property type="entry name" value="Kinase-like_dom_sf"/>
</dbReference>
<evidence type="ECO:0000313" key="3">
    <source>
        <dbReference type="Proteomes" id="UP001209878"/>
    </source>
</evidence>
<keyword evidence="3" id="KW-1185">Reference proteome</keyword>
<protein>
    <recommendedName>
        <fullName evidence="1">Aminoglycoside phosphotransferase domain-containing protein</fullName>
    </recommendedName>
</protein>
<organism evidence="2 3">
    <name type="scientific">Ridgeia piscesae</name>
    <name type="common">Tubeworm</name>
    <dbReference type="NCBI Taxonomy" id="27915"/>
    <lineage>
        <taxon>Eukaryota</taxon>
        <taxon>Metazoa</taxon>
        <taxon>Spiralia</taxon>
        <taxon>Lophotrochozoa</taxon>
        <taxon>Annelida</taxon>
        <taxon>Polychaeta</taxon>
        <taxon>Sedentaria</taxon>
        <taxon>Canalipalpata</taxon>
        <taxon>Sabellida</taxon>
        <taxon>Siboglinidae</taxon>
        <taxon>Ridgeia</taxon>
    </lineage>
</organism>
<dbReference type="AlphaFoldDB" id="A0AAD9KW51"/>
<dbReference type="Proteomes" id="UP001209878">
    <property type="component" value="Unassembled WGS sequence"/>
</dbReference>
<accession>A0AAD9KW51</accession>
<reference evidence="2" key="1">
    <citation type="journal article" date="2023" name="Mol. Biol. Evol.">
        <title>Third-Generation Sequencing Reveals the Adaptive Role of the Epigenome in Three Deep-Sea Polychaetes.</title>
        <authorList>
            <person name="Perez M."/>
            <person name="Aroh O."/>
            <person name="Sun Y."/>
            <person name="Lan Y."/>
            <person name="Juniper S.K."/>
            <person name="Young C.R."/>
            <person name="Angers B."/>
            <person name="Qian P.Y."/>
        </authorList>
    </citation>
    <scope>NUCLEOTIDE SEQUENCE</scope>
    <source>
        <strain evidence="2">R07B-5</strain>
    </source>
</reference>
<dbReference type="PANTHER" id="PTHR47829">
    <property type="entry name" value="HYDROLASE, PUTATIVE (AFU_ORTHOLOGUE AFUA_1G12880)-RELATED"/>
    <property type="match status" value="1"/>
</dbReference>
<dbReference type="Pfam" id="PF13419">
    <property type="entry name" value="HAD_2"/>
    <property type="match status" value="1"/>
</dbReference>
<dbReference type="InterPro" id="IPR006439">
    <property type="entry name" value="HAD-SF_hydro_IA"/>
</dbReference>
<sequence>MLDAIQCIQAEGIKTALLTNNWKFYPHNSCPPVDYVRHFFDVVVESYKVKMRKPNKDIFQHTLGLLDVAPQDAIFLDDLGPNLKGASELGIRTIKVTDQKEALRELEGQIGFELKGYAPGTVAVPDRLKIPVDRLHDYFKSALNIHSNVLTFVGSVLGTPFYIMEHVEGRIFKDQTLPGMSPVERRQVYAAMVEVLAKIHRVNFEGCWFG</sequence>
<dbReference type="Pfam" id="PF01636">
    <property type="entry name" value="APH"/>
    <property type="match status" value="1"/>
</dbReference>
<dbReference type="NCBIfam" id="TIGR01509">
    <property type="entry name" value="HAD-SF-IA-v3"/>
    <property type="match status" value="1"/>
</dbReference>
<evidence type="ECO:0000313" key="2">
    <source>
        <dbReference type="EMBL" id="KAK2178677.1"/>
    </source>
</evidence>
<dbReference type="PANTHER" id="PTHR47829:SF3">
    <property type="entry name" value="AMINOGLYCOSIDE PHOSPHOTRANSFERASE DOMAIN-CONTAINING PROTEIN"/>
    <property type="match status" value="1"/>
</dbReference>
<dbReference type="Gene3D" id="3.40.50.1000">
    <property type="entry name" value="HAD superfamily/HAD-like"/>
    <property type="match status" value="1"/>
</dbReference>
<comment type="caution">
    <text evidence="2">The sequence shown here is derived from an EMBL/GenBank/DDBJ whole genome shotgun (WGS) entry which is preliminary data.</text>
</comment>
<dbReference type="CDD" id="cd02603">
    <property type="entry name" value="HAD_sEH-N_like"/>
    <property type="match status" value="1"/>
</dbReference>
<dbReference type="InterPro" id="IPR023214">
    <property type="entry name" value="HAD_sf"/>
</dbReference>
<proteinExistence type="predicted"/>
<dbReference type="InterPro" id="IPR002575">
    <property type="entry name" value="Aminoglycoside_PTrfase"/>
</dbReference>
<feature type="domain" description="Aminoglycoside phosphotransferase" evidence="1">
    <location>
        <begin position="153"/>
        <end position="205"/>
    </location>
</feature>
<evidence type="ECO:0000259" key="1">
    <source>
        <dbReference type="Pfam" id="PF01636"/>
    </source>
</evidence>
<dbReference type="SUPFAM" id="SSF56112">
    <property type="entry name" value="Protein kinase-like (PK-like)"/>
    <property type="match status" value="1"/>
</dbReference>